<keyword evidence="2 5" id="KW-0548">Nucleotidyltransferase</keyword>
<dbReference type="EC" id="2.7.7.106" evidence="5"/>
<keyword evidence="7" id="KW-1185">Reference proteome</keyword>
<dbReference type="GO" id="GO:0043814">
    <property type="term" value="F:phospholactate guanylyltransferase activity"/>
    <property type="evidence" value="ECO:0007669"/>
    <property type="project" value="UniProtKB-EC"/>
</dbReference>
<evidence type="ECO:0000256" key="3">
    <source>
        <dbReference type="ARBA" id="ARBA00022741"/>
    </source>
</evidence>
<dbReference type="RefSeq" id="WP_339967115.1">
    <property type="nucleotide sequence ID" value="NZ_JBBHJY010000005.1"/>
</dbReference>
<dbReference type="Proteomes" id="UP001379235">
    <property type="component" value="Unassembled WGS sequence"/>
</dbReference>
<dbReference type="InterPro" id="IPR002835">
    <property type="entry name" value="CofC"/>
</dbReference>
<evidence type="ECO:0000256" key="5">
    <source>
        <dbReference type="HAMAP-Rule" id="MF_02114"/>
    </source>
</evidence>
<dbReference type="InterPro" id="IPR029044">
    <property type="entry name" value="Nucleotide-diphossugar_trans"/>
</dbReference>
<evidence type="ECO:0000313" key="7">
    <source>
        <dbReference type="Proteomes" id="UP001379235"/>
    </source>
</evidence>
<comment type="caution">
    <text evidence="6">The sequence shown here is derived from an EMBL/GenBank/DDBJ whole genome shotgun (WGS) entry which is preliminary data.</text>
</comment>
<reference evidence="6 7" key="1">
    <citation type="submission" date="2024-03" db="EMBL/GenBank/DDBJ databases">
        <authorList>
            <person name="Jo J.-H."/>
        </authorList>
    </citation>
    <scope>NUCLEOTIDE SEQUENCE [LARGE SCALE GENOMIC DNA]</scope>
    <source>
        <strain evidence="6 7">AS3R-12</strain>
    </source>
</reference>
<evidence type="ECO:0000256" key="2">
    <source>
        <dbReference type="ARBA" id="ARBA00022695"/>
    </source>
</evidence>
<comment type="catalytic activity">
    <reaction evidence="5">
        <text>(2R)-3-phosphoglycerate + GTP + H(+) = 3-[(R)-glyceryl]-diphospho-5'-guanosine + diphosphate</text>
        <dbReference type="Rhea" id="RHEA:63440"/>
        <dbReference type="ChEBI" id="CHEBI:15378"/>
        <dbReference type="ChEBI" id="CHEBI:33019"/>
        <dbReference type="ChEBI" id="CHEBI:37565"/>
        <dbReference type="ChEBI" id="CHEBI:58272"/>
        <dbReference type="ChEBI" id="CHEBI:147306"/>
        <dbReference type="EC" id="2.7.7.106"/>
    </reaction>
</comment>
<evidence type="ECO:0000313" key="6">
    <source>
        <dbReference type="EMBL" id="MEJ6010454.1"/>
    </source>
</evidence>
<evidence type="ECO:0000256" key="4">
    <source>
        <dbReference type="ARBA" id="ARBA00023134"/>
    </source>
</evidence>
<dbReference type="SUPFAM" id="SSF53448">
    <property type="entry name" value="Nucleotide-diphospho-sugar transferases"/>
    <property type="match status" value="1"/>
</dbReference>
<dbReference type="PANTHER" id="PTHR40392">
    <property type="entry name" value="2-PHOSPHO-L-LACTATE GUANYLYLTRANSFERASE"/>
    <property type="match status" value="1"/>
</dbReference>
<sequence length="209" mass="22119">MTCSIVIPVRPPEEGKSRLASVLSPHARAALVERMFRHVLDIAVASVPTAQVYVVSRSPFLLNLAEQRGARPVREESSGLNPALEQATALCDPELPLLVLSADLPVLTPSDIAALLDALDQADVVAATDIAGSGTNALLLRRPGLIAFAFGPDSLTRHHAATDSASLRFSTIRPHGLASDVDLPADLALTNAPDTLSYRQTNVMVSNHP</sequence>
<dbReference type="NCBIfam" id="TIGR03552">
    <property type="entry name" value="F420_cofC"/>
    <property type="match status" value="1"/>
</dbReference>
<dbReference type="EMBL" id="JBBHJY010000005">
    <property type="protein sequence ID" value="MEJ6010454.1"/>
    <property type="molecule type" value="Genomic_DNA"/>
</dbReference>
<evidence type="ECO:0000256" key="1">
    <source>
        <dbReference type="ARBA" id="ARBA00022679"/>
    </source>
</evidence>
<dbReference type="Gene3D" id="3.90.550.10">
    <property type="entry name" value="Spore Coat Polysaccharide Biosynthesis Protein SpsA, Chain A"/>
    <property type="match status" value="1"/>
</dbReference>
<dbReference type="HAMAP" id="MF_02114">
    <property type="entry name" value="CofC"/>
    <property type="match status" value="1"/>
</dbReference>
<keyword evidence="4 5" id="KW-0342">GTP-binding</keyword>
<name>A0ABU8S978_9SPHN</name>
<comment type="function">
    <text evidence="5">Guanylyltransferase that catalyzes the activation of (2R)-3-phosphoglycerate (3PG) as 3-[(R)-glyceryl]-diphospho-5'-guanosine, via the condensation of 3PG with GTP. It is involved in the biosynthesis of a derivative of the hydride carrier cofactor coenzyme F420, 3PG-F420.</text>
</comment>
<accession>A0ABU8S978</accession>
<protein>
    <recommendedName>
        <fullName evidence="5">3-phospho-D-glycerate guanylyltransferase</fullName>
        <shortName evidence="5">3PG guanylyltransferase</shortName>
        <ecNumber evidence="5">2.7.7.106</ecNumber>
    </recommendedName>
</protein>
<proteinExistence type="inferred from homology"/>
<dbReference type="Pfam" id="PF01983">
    <property type="entry name" value="CofC"/>
    <property type="match status" value="1"/>
</dbReference>
<dbReference type="PANTHER" id="PTHR40392:SF1">
    <property type="entry name" value="2-PHOSPHO-L-LACTATE GUANYLYLTRANSFERASE"/>
    <property type="match status" value="1"/>
</dbReference>
<comment type="pathway">
    <text evidence="5">Cofactor biosynthesis; coenzyme F420 biosynthesis.</text>
</comment>
<keyword evidence="3 5" id="KW-0547">Nucleotide-binding</keyword>
<comment type="similarity">
    <text evidence="5">Belongs to the CofC family.</text>
</comment>
<gene>
    <name evidence="6" type="primary">cofC</name>
    <name evidence="5" type="synonym">fbiD</name>
    <name evidence="6" type="ORF">WG900_11030</name>
</gene>
<organism evidence="6 7">
    <name type="scientific">Novosphingobium aquae</name>
    <dbReference type="NCBI Taxonomy" id="3133435"/>
    <lineage>
        <taxon>Bacteria</taxon>
        <taxon>Pseudomonadati</taxon>
        <taxon>Pseudomonadota</taxon>
        <taxon>Alphaproteobacteria</taxon>
        <taxon>Sphingomonadales</taxon>
        <taxon>Sphingomonadaceae</taxon>
        <taxon>Novosphingobium</taxon>
    </lineage>
</organism>
<keyword evidence="1 5" id="KW-0808">Transferase</keyword>